<feature type="compositionally biased region" description="Basic and acidic residues" evidence="4">
    <location>
        <begin position="1"/>
        <end position="29"/>
    </location>
</feature>
<evidence type="ECO:0000256" key="4">
    <source>
        <dbReference type="SAM" id="MobiDB-lite"/>
    </source>
</evidence>
<comment type="similarity">
    <text evidence="1">Belongs to the peptidase C48 family.</text>
</comment>
<feature type="domain" description="Ubiquitin-like protease family profile" evidence="5">
    <location>
        <begin position="281"/>
        <end position="326"/>
    </location>
</feature>
<name>A0ABU6QUF9_9FABA</name>
<gene>
    <name evidence="6" type="ORF">PIB30_092896</name>
</gene>
<organism evidence="6 7">
    <name type="scientific">Stylosanthes scabra</name>
    <dbReference type="NCBI Taxonomy" id="79078"/>
    <lineage>
        <taxon>Eukaryota</taxon>
        <taxon>Viridiplantae</taxon>
        <taxon>Streptophyta</taxon>
        <taxon>Embryophyta</taxon>
        <taxon>Tracheophyta</taxon>
        <taxon>Spermatophyta</taxon>
        <taxon>Magnoliopsida</taxon>
        <taxon>eudicotyledons</taxon>
        <taxon>Gunneridae</taxon>
        <taxon>Pentapetalae</taxon>
        <taxon>rosids</taxon>
        <taxon>fabids</taxon>
        <taxon>Fabales</taxon>
        <taxon>Fabaceae</taxon>
        <taxon>Papilionoideae</taxon>
        <taxon>50 kb inversion clade</taxon>
        <taxon>dalbergioids sensu lato</taxon>
        <taxon>Dalbergieae</taxon>
        <taxon>Pterocarpus clade</taxon>
        <taxon>Stylosanthes</taxon>
    </lineage>
</organism>
<evidence type="ECO:0000256" key="3">
    <source>
        <dbReference type="ARBA" id="ARBA00022801"/>
    </source>
</evidence>
<sequence length="345" mass="39184">MAKKAKDSGKNKGRPRDMKAKGKQKDASRELPPIVEEDVSAVDGEILSYLRDLKQQMTRREDTIMSNLSANTSQTQTLVLLPAQQAKAIEVLAHKVSELEEAYKGVQNNVTFGRTERVTVLGKVKECSCTSSLFALIVGLFVPAFQGKLEFINFSSRDMDILYLIKQRYAGSPFAFGSHNRSEMTAEETPLCLDLAFRPLPGMRFSGTELAVAAYIFSNHGDERERLYEDSHCDGTRYRFWSPRPGCELYDDYMIINPEQFNQATMDYIIGRYTGYADDLMMIYIPIHTKNHWYLMIVDMWDKKLVYLDSFQSPDPEETKFRVSLMVEVVFLGSQGCNSAACVDV</sequence>
<dbReference type="Proteomes" id="UP001341840">
    <property type="component" value="Unassembled WGS sequence"/>
</dbReference>
<dbReference type="InterPro" id="IPR003653">
    <property type="entry name" value="Peptidase_C48_C"/>
</dbReference>
<dbReference type="InterPro" id="IPR038765">
    <property type="entry name" value="Papain-like_cys_pep_sf"/>
</dbReference>
<evidence type="ECO:0000313" key="6">
    <source>
        <dbReference type="EMBL" id="MED6115667.1"/>
    </source>
</evidence>
<dbReference type="Gene3D" id="3.40.395.10">
    <property type="entry name" value="Adenoviral Proteinase, Chain A"/>
    <property type="match status" value="1"/>
</dbReference>
<evidence type="ECO:0000256" key="2">
    <source>
        <dbReference type="ARBA" id="ARBA00022670"/>
    </source>
</evidence>
<dbReference type="EMBL" id="JASCZI010001947">
    <property type="protein sequence ID" value="MED6115667.1"/>
    <property type="molecule type" value="Genomic_DNA"/>
</dbReference>
<protein>
    <recommendedName>
        <fullName evidence="5">Ubiquitin-like protease family profile domain-containing protein</fullName>
    </recommendedName>
</protein>
<proteinExistence type="inferred from homology"/>
<comment type="caution">
    <text evidence="6">The sequence shown here is derived from an EMBL/GenBank/DDBJ whole genome shotgun (WGS) entry which is preliminary data.</text>
</comment>
<keyword evidence="2" id="KW-0645">Protease</keyword>
<keyword evidence="3" id="KW-0378">Hydrolase</keyword>
<accession>A0ABU6QUF9</accession>
<feature type="region of interest" description="Disordered" evidence="4">
    <location>
        <begin position="1"/>
        <end position="32"/>
    </location>
</feature>
<evidence type="ECO:0000313" key="7">
    <source>
        <dbReference type="Proteomes" id="UP001341840"/>
    </source>
</evidence>
<evidence type="ECO:0000256" key="1">
    <source>
        <dbReference type="ARBA" id="ARBA00005234"/>
    </source>
</evidence>
<evidence type="ECO:0000259" key="5">
    <source>
        <dbReference type="Pfam" id="PF02902"/>
    </source>
</evidence>
<dbReference type="SUPFAM" id="SSF54001">
    <property type="entry name" value="Cysteine proteinases"/>
    <property type="match status" value="1"/>
</dbReference>
<reference evidence="6 7" key="1">
    <citation type="journal article" date="2023" name="Plants (Basel)">
        <title>Bridging the Gap: Combining Genomics and Transcriptomics Approaches to Understand Stylosanthes scabra, an Orphan Legume from the Brazilian Caatinga.</title>
        <authorList>
            <person name="Ferreira-Neto J.R.C."/>
            <person name="da Silva M.D."/>
            <person name="Binneck E."/>
            <person name="de Melo N.F."/>
            <person name="da Silva R.H."/>
            <person name="de Melo A.L.T.M."/>
            <person name="Pandolfi V."/>
            <person name="Bustamante F.O."/>
            <person name="Brasileiro-Vidal A.C."/>
            <person name="Benko-Iseppon A.M."/>
        </authorList>
    </citation>
    <scope>NUCLEOTIDE SEQUENCE [LARGE SCALE GENOMIC DNA]</scope>
    <source>
        <tissue evidence="6">Leaves</tissue>
    </source>
</reference>
<keyword evidence="7" id="KW-1185">Reference proteome</keyword>
<dbReference type="Pfam" id="PF02902">
    <property type="entry name" value="Peptidase_C48"/>
    <property type="match status" value="1"/>
</dbReference>